<accession>A0ABZ3IGE2</accession>
<keyword evidence="2" id="KW-0378">Hydrolase</keyword>
<evidence type="ECO:0000313" key="2">
    <source>
        <dbReference type="EMBL" id="XFO64750.1"/>
    </source>
</evidence>
<dbReference type="EC" id="3.4.-.-" evidence="2"/>
<dbReference type="RefSeq" id="WP_094607773.1">
    <property type="nucleotide sequence ID" value="NZ_CP155573.1"/>
</dbReference>
<protein>
    <submittedName>
        <fullName evidence="2">Metallopeptidase ImmA</fullName>
        <ecNumber evidence="2">3.4.-.-</ecNumber>
    </submittedName>
</protein>
<keyword evidence="3" id="KW-1185">Reference proteome</keyword>
<dbReference type="Pfam" id="PF06114">
    <property type="entry name" value="Peptidase_M78"/>
    <property type="match status" value="1"/>
</dbReference>
<proteinExistence type="predicted"/>
<organism evidence="2 3">
    <name type="scientific">Sporomusa silvacetica DSM 10669</name>
    <dbReference type="NCBI Taxonomy" id="1123289"/>
    <lineage>
        <taxon>Bacteria</taxon>
        <taxon>Bacillati</taxon>
        <taxon>Bacillota</taxon>
        <taxon>Negativicutes</taxon>
        <taxon>Selenomonadales</taxon>
        <taxon>Sporomusaceae</taxon>
        <taxon>Sporomusa</taxon>
    </lineage>
</organism>
<reference evidence="2" key="1">
    <citation type="submission" date="2024-05" db="EMBL/GenBank/DDBJ databases">
        <title>Isolation and characterization of Sporomusa carbonis sp. nov., a carboxydotrophic hydrogenogen in the genus of Sporomusa isolated from a charcoal burning pile.</title>
        <authorList>
            <person name="Boeer T."/>
            <person name="Rosenbaum F."/>
            <person name="Eysell L."/>
            <person name="Mueller V."/>
            <person name="Daniel R."/>
            <person name="Poehlein A."/>
        </authorList>
    </citation>
    <scope>NUCLEOTIDE SEQUENCE [LARGE SCALE GENOMIC DNA]</scope>
    <source>
        <strain evidence="2">DSM 10669</strain>
    </source>
</reference>
<dbReference type="PANTHER" id="PTHR43236">
    <property type="entry name" value="ANTITOXIN HIGA1"/>
    <property type="match status" value="1"/>
</dbReference>
<evidence type="ECO:0000313" key="3">
    <source>
        <dbReference type="Proteomes" id="UP000216752"/>
    </source>
</evidence>
<feature type="domain" description="IrrE N-terminal-like" evidence="1">
    <location>
        <begin position="24"/>
        <end position="121"/>
    </location>
</feature>
<name>A0ABZ3IGE2_9FIRM</name>
<dbReference type="InterPro" id="IPR052345">
    <property type="entry name" value="Rad_response_metalloprotease"/>
</dbReference>
<sequence>MDTKSTVETLVRKHNTNNPFVIADNLNIIIIHSDMKNTLGFFNIYKRSKFIHLNNALPENLETFVCAHELGHAICHPHINTPFLKSHTLFSTDRIEREANTFAVELLMPDSMLQKHAAYGLYAMAFSLGIPQQLADLKRF</sequence>
<evidence type="ECO:0000259" key="1">
    <source>
        <dbReference type="Pfam" id="PF06114"/>
    </source>
</evidence>
<dbReference type="Gene3D" id="1.10.10.2910">
    <property type="match status" value="1"/>
</dbReference>
<dbReference type="EMBL" id="CP155573">
    <property type="protein sequence ID" value="XFO64750.1"/>
    <property type="molecule type" value="Genomic_DNA"/>
</dbReference>
<dbReference type="GO" id="GO:0016787">
    <property type="term" value="F:hydrolase activity"/>
    <property type="evidence" value="ECO:0007669"/>
    <property type="project" value="UniProtKB-KW"/>
</dbReference>
<dbReference type="InterPro" id="IPR010359">
    <property type="entry name" value="IrrE_HExxH"/>
</dbReference>
<dbReference type="PANTHER" id="PTHR43236:SF1">
    <property type="entry name" value="BLL7220 PROTEIN"/>
    <property type="match status" value="1"/>
</dbReference>
<dbReference type="Proteomes" id="UP000216752">
    <property type="component" value="Chromosome"/>
</dbReference>
<gene>
    <name evidence="2" type="primary">immA</name>
    <name evidence="2" type="ORF">SPSIL_008590</name>
</gene>